<reference evidence="1 2" key="1">
    <citation type="submission" date="2016-09" db="EMBL/GenBank/DDBJ databases">
        <title>Extensive genetic diversity and differential bi-allelic expression allows diatom success in the polar Southern Ocean.</title>
        <authorList>
            <consortium name="DOE Joint Genome Institute"/>
            <person name="Mock T."/>
            <person name="Otillar R.P."/>
            <person name="Strauss J."/>
            <person name="Dupont C."/>
            <person name="Frickenhaus S."/>
            <person name="Maumus F."/>
            <person name="Mcmullan M."/>
            <person name="Sanges R."/>
            <person name="Schmutz J."/>
            <person name="Toseland A."/>
            <person name="Valas R."/>
            <person name="Veluchamy A."/>
            <person name="Ward B.J."/>
            <person name="Allen A."/>
            <person name="Barry K."/>
            <person name="Falciatore A."/>
            <person name="Ferrante M."/>
            <person name="Fortunato A.E."/>
            <person name="Gloeckner G."/>
            <person name="Gruber A."/>
            <person name="Hipkin R."/>
            <person name="Janech M."/>
            <person name="Kroth P."/>
            <person name="Leese F."/>
            <person name="Lindquist E."/>
            <person name="Lyon B.R."/>
            <person name="Martin J."/>
            <person name="Mayer C."/>
            <person name="Parker M."/>
            <person name="Quesneville H."/>
            <person name="Raymond J."/>
            <person name="Uhlig C."/>
            <person name="Valentin K.U."/>
            <person name="Worden A.Z."/>
            <person name="Armbrust E.V."/>
            <person name="Bowler C."/>
            <person name="Green B."/>
            <person name="Moulton V."/>
            <person name="Van Oosterhout C."/>
            <person name="Grigoriev I."/>
        </authorList>
    </citation>
    <scope>NUCLEOTIDE SEQUENCE [LARGE SCALE GENOMIC DNA]</scope>
    <source>
        <strain evidence="1 2">CCMP1102</strain>
    </source>
</reference>
<keyword evidence="2" id="KW-1185">Reference proteome</keyword>
<dbReference type="Proteomes" id="UP000095751">
    <property type="component" value="Unassembled WGS sequence"/>
</dbReference>
<name>A0A1E7ENM9_9STRA</name>
<proteinExistence type="predicted"/>
<dbReference type="EMBL" id="KV784385">
    <property type="protein sequence ID" value="OEU07579.1"/>
    <property type="molecule type" value="Genomic_DNA"/>
</dbReference>
<protein>
    <recommendedName>
        <fullName evidence="3">L domain-like protein</fullName>
    </recommendedName>
</protein>
<dbReference type="KEGG" id="fcy:FRACYDRAFT_221183"/>
<dbReference type="InParanoid" id="A0A1E7ENM9"/>
<dbReference type="AlphaFoldDB" id="A0A1E7ENM9"/>
<feature type="non-terminal residue" evidence="1">
    <location>
        <position position="124"/>
    </location>
</feature>
<evidence type="ECO:0008006" key="3">
    <source>
        <dbReference type="Google" id="ProtNLM"/>
    </source>
</evidence>
<gene>
    <name evidence="1" type="ORF">FRACYDRAFT_221183</name>
</gene>
<sequence>MIDFDEDFNLDDENDIVIHSETGMITSLRLCRLNSYDDSDSDDDENDDGDDNLGLYLPIDVPPIIDQLQSLESIDLRNCRLLPKELGSLPLLKTIELWACPNSVFENIPDGLQLASVKNVVIDF</sequence>
<evidence type="ECO:0000313" key="2">
    <source>
        <dbReference type="Proteomes" id="UP000095751"/>
    </source>
</evidence>
<accession>A0A1E7ENM9</accession>
<dbReference type="Gene3D" id="3.80.10.10">
    <property type="entry name" value="Ribonuclease Inhibitor"/>
    <property type="match status" value="1"/>
</dbReference>
<dbReference type="SUPFAM" id="SSF52047">
    <property type="entry name" value="RNI-like"/>
    <property type="match status" value="1"/>
</dbReference>
<evidence type="ECO:0000313" key="1">
    <source>
        <dbReference type="EMBL" id="OEU07579.1"/>
    </source>
</evidence>
<dbReference type="InterPro" id="IPR032675">
    <property type="entry name" value="LRR_dom_sf"/>
</dbReference>
<organism evidence="1 2">
    <name type="scientific">Fragilariopsis cylindrus CCMP1102</name>
    <dbReference type="NCBI Taxonomy" id="635003"/>
    <lineage>
        <taxon>Eukaryota</taxon>
        <taxon>Sar</taxon>
        <taxon>Stramenopiles</taxon>
        <taxon>Ochrophyta</taxon>
        <taxon>Bacillariophyta</taxon>
        <taxon>Bacillariophyceae</taxon>
        <taxon>Bacillariophycidae</taxon>
        <taxon>Bacillariales</taxon>
        <taxon>Bacillariaceae</taxon>
        <taxon>Fragilariopsis</taxon>
    </lineage>
</organism>